<evidence type="ECO:0000256" key="6">
    <source>
        <dbReference type="ARBA" id="ARBA00022960"/>
    </source>
</evidence>
<dbReference type="GO" id="GO:0008360">
    <property type="term" value="P:regulation of cell shape"/>
    <property type="evidence" value="ECO:0007669"/>
    <property type="project" value="UniProtKB-KW"/>
</dbReference>
<dbReference type="NCBIfam" id="TIGR01143">
    <property type="entry name" value="murF"/>
    <property type="match status" value="1"/>
</dbReference>
<evidence type="ECO:0000259" key="12">
    <source>
        <dbReference type="Pfam" id="PF01225"/>
    </source>
</evidence>
<dbReference type="GeneID" id="33895560"/>
<evidence type="ECO:0000259" key="14">
    <source>
        <dbReference type="Pfam" id="PF08245"/>
    </source>
</evidence>
<evidence type="ECO:0000256" key="11">
    <source>
        <dbReference type="RuleBase" id="RU004136"/>
    </source>
</evidence>
<dbReference type="HAMAP" id="MF_02019">
    <property type="entry name" value="MurF"/>
    <property type="match status" value="1"/>
</dbReference>
<dbReference type="EMBL" id="FMIK01000007">
    <property type="protein sequence ID" value="SCL82745.1"/>
    <property type="molecule type" value="Genomic_DNA"/>
</dbReference>
<evidence type="ECO:0000313" key="16">
    <source>
        <dbReference type="Proteomes" id="UP000242164"/>
    </source>
</evidence>
<dbReference type="InterPro" id="IPR000713">
    <property type="entry name" value="Mur_ligase_N"/>
</dbReference>
<proteinExistence type="inferred from homology"/>
<comment type="catalytic activity">
    <reaction evidence="10 11">
        <text>D-alanyl-D-alanine + UDP-N-acetyl-alpha-D-muramoyl-L-alanyl-gamma-D-glutamyl-meso-2,6-diaminopimelate + ATP = UDP-N-acetyl-alpha-D-muramoyl-L-alanyl-gamma-D-glutamyl-meso-2,6-diaminopimeloyl-D-alanyl-D-alanine + ADP + phosphate + H(+)</text>
        <dbReference type="Rhea" id="RHEA:28374"/>
        <dbReference type="ChEBI" id="CHEBI:15378"/>
        <dbReference type="ChEBI" id="CHEBI:30616"/>
        <dbReference type="ChEBI" id="CHEBI:43474"/>
        <dbReference type="ChEBI" id="CHEBI:57822"/>
        <dbReference type="ChEBI" id="CHEBI:61386"/>
        <dbReference type="ChEBI" id="CHEBI:83905"/>
        <dbReference type="ChEBI" id="CHEBI:456216"/>
        <dbReference type="EC" id="6.3.2.10"/>
    </reaction>
</comment>
<keyword evidence="7 10" id="KW-0573">Peptidoglycan synthesis</keyword>
<dbReference type="SUPFAM" id="SSF63418">
    <property type="entry name" value="MurE/MurF N-terminal domain"/>
    <property type="match status" value="1"/>
</dbReference>
<comment type="function">
    <text evidence="10 11">Involved in cell wall formation. Catalyzes the final step in the synthesis of UDP-N-acetylmuramoyl-pentapeptide, the precursor of murein.</text>
</comment>
<dbReference type="Gene3D" id="3.40.1390.10">
    <property type="entry name" value="MurE/MurF, N-terminal domain"/>
    <property type="match status" value="1"/>
</dbReference>
<name>A0AAX2CDA5_9BACI</name>
<dbReference type="InterPro" id="IPR035911">
    <property type="entry name" value="MurE/MurF_N"/>
</dbReference>
<comment type="similarity">
    <text evidence="10">Belongs to the MurCDEF family. MurF subfamily.</text>
</comment>
<dbReference type="PANTHER" id="PTHR43024:SF1">
    <property type="entry name" value="UDP-N-ACETYLMURAMOYL-TRIPEPTIDE--D-ALANYL-D-ALANINE LIGASE"/>
    <property type="match status" value="1"/>
</dbReference>
<dbReference type="Pfam" id="PF02875">
    <property type="entry name" value="Mur_ligase_C"/>
    <property type="match status" value="1"/>
</dbReference>
<reference evidence="15 16" key="1">
    <citation type="submission" date="2016-08" db="EMBL/GenBank/DDBJ databases">
        <authorList>
            <person name="Loux V."/>
            <person name="Rue O."/>
        </authorList>
    </citation>
    <scope>NUCLEOTIDE SEQUENCE [LARGE SCALE GENOMIC DNA]</scope>
    <source>
        <strain evidence="15 16">AFSSA_08CEB44bac</strain>
    </source>
</reference>
<dbReference type="GO" id="GO:0009252">
    <property type="term" value="P:peptidoglycan biosynthetic process"/>
    <property type="evidence" value="ECO:0007669"/>
    <property type="project" value="UniProtKB-UniRule"/>
</dbReference>
<keyword evidence="9 10" id="KW-0961">Cell wall biogenesis/degradation</keyword>
<dbReference type="Proteomes" id="UP000242164">
    <property type="component" value="Unassembled WGS sequence"/>
</dbReference>
<dbReference type="GO" id="GO:0051301">
    <property type="term" value="P:cell division"/>
    <property type="evidence" value="ECO:0007669"/>
    <property type="project" value="UniProtKB-KW"/>
</dbReference>
<dbReference type="InterPro" id="IPR013221">
    <property type="entry name" value="Mur_ligase_cen"/>
</dbReference>
<dbReference type="AlphaFoldDB" id="A0AAX2CDA5"/>
<evidence type="ECO:0000256" key="7">
    <source>
        <dbReference type="ARBA" id="ARBA00022984"/>
    </source>
</evidence>
<evidence type="ECO:0000256" key="2">
    <source>
        <dbReference type="ARBA" id="ARBA00022598"/>
    </source>
</evidence>
<dbReference type="Gene3D" id="3.90.190.20">
    <property type="entry name" value="Mur ligase, C-terminal domain"/>
    <property type="match status" value="1"/>
</dbReference>
<dbReference type="GO" id="GO:0005524">
    <property type="term" value="F:ATP binding"/>
    <property type="evidence" value="ECO:0007669"/>
    <property type="project" value="UniProtKB-UniRule"/>
</dbReference>
<evidence type="ECO:0000256" key="9">
    <source>
        <dbReference type="ARBA" id="ARBA00023316"/>
    </source>
</evidence>
<keyword evidence="1 10" id="KW-0963">Cytoplasm</keyword>
<dbReference type="RefSeq" id="WP_011983360.1">
    <property type="nucleotide sequence ID" value="NZ_CP024096.1"/>
</dbReference>
<dbReference type="InterPro" id="IPR051046">
    <property type="entry name" value="MurCDEF_CellWall_CoF430Synth"/>
</dbReference>
<sequence length="458" mass="50743">MIKRTLKQIEKMVNGTGLAEKYFDMTAQGVSIDTRKMEKGNVYVPIQGERFDGHSFVEKAIESGAVATLWKRDVQNPPANMPVIFVEDTLEALQMLAKNYRDQLNVKVVGVTGSNGKTSTKDIVTSLLATKFKVQKTEGNFNNHIGLPLTILNLEEDTEIAVLEMGMSSRGEIEFLSKLARPNAAIITNIGEAHLMDLGSRDAIAEAKLEIVTGLQEGGVFVYNGDEPLLTNRVPKMDLAVETITFGDARANDYYPTSVTLQATGTHFTMNRDENVLFYLPVLGKHNVYNALASMAIAKYFGVTWEEMKQGLVTLQMTGMRMEVVKTNSGLTIINDAYNASPTAMEAAFHLMNGLDGFAKKIVVLGDMLELGDQEVQFHYEVGKLIDPARISYVFTYGRLGAQIAEGAKINFPNERVKAYDNKEELVKNLKDIVDMEDVVLVKASRGMKMEEIITMLK</sequence>
<accession>A0AAX2CDA5</accession>
<dbReference type="GO" id="GO:0005737">
    <property type="term" value="C:cytoplasm"/>
    <property type="evidence" value="ECO:0007669"/>
    <property type="project" value="UniProtKB-SubCell"/>
</dbReference>
<dbReference type="GO" id="GO:0047480">
    <property type="term" value="F:UDP-N-acetylmuramoyl-tripeptide-D-alanyl-D-alanine ligase activity"/>
    <property type="evidence" value="ECO:0007669"/>
    <property type="project" value="UniProtKB-UniRule"/>
</dbReference>
<protein>
    <recommendedName>
        <fullName evidence="10 11">UDP-N-acetylmuramoyl-tripeptide--D-alanyl-D-alanine ligase</fullName>
        <ecNumber evidence="10 11">6.3.2.10</ecNumber>
    </recommendedName>
    <alternativeName>
        <fullName evidence="10">D-alanyl-D-alanine-adding enzyme</fullName>
    </alternativeName>
</protein>
<dbReference type="PANTHER" id="PTHR43024">
    <property type="entry name" value="UDP-N-ACETYLMURAMOYL-TRIPEPTIDE--D-ALANYL-D-ALANINE LIGASE"/>
    <property type="match status" value="1"/>
</dbReference>
<dbReference type="Pfam" id="PF01225">
    <property type="entry name" value="Mur_ligase"/>
    <property type="match status" value="1"/>
</dbReference>
<dbReference type="Gene3D" id="3.40.1190.10">
    <property type="entry name" value="Mur-like, catalytic domain"/>
    <property type="match status" value="1"/>
</dbReference>
<evidence type="ECO:0000259" key="13">
    <source>
        <dbReference type="Pfam" id="PF02875"/>
    </source>
</evidence>
<keyword evidence="4 10" id="KW-0547">Nucleotide-binding</keyword>
<keyword evidence="6 10" id="KW-0133">Cell shape</keyword>
<gene>
    <name evidence="10" type="primary">murF</name>
    <name evidence="15" type="ORF">BCB44BAC_00256</name>
</gene>
<organism evidence="15 16">
    <name type="scientific">Bacillus cytotoxicus</name>
    <dbReference type="NCBI Taxonomy" id="580165"/>
    <lineage>
        <taxon>Bacteria</taxon>
        <taxon>Bacillati</taxon>
        <taxon>Bacillota</taxon>
        <taxon>Bacilli</taxon>
        <taxon>Bacillales</taxon>
        <taxon>Bacillaceae</taxon>
        <taxon>Bacillus</taxon>
        <taxon>Bacillus cereus group</taxon>
    </lineage>
</organism>
<dbReference type="SUPFAM" id="SSF53623">
    <property type="entry name" value="MurD-like peptide ligases, catalytic domain"/>
    <property type="match status" value="1"/>
</dbReference>
<dbReference type="EC" id="6.3.2.10" evidence="10 11"/>
<feature type="binding site" evidence="10">
    <location>
        <begin position="113"/>
        <end position="119"/>
    </location>
    <ligand>
        <name>ATP</name>
        <dbReference type="ChEBI" id="CHEBI:30616"/>
    </ligand>
</feature>
<feature type="domain" description="Mur ligase N-terminal catalytic" evidence="12">
    <location>
        <begin position="28"/>
        <end position="101"/>
    </location>
</feature>
<dbReference type="InterPro" id="IPR036615">
    <property type="entry name" value="Mur_ligase_C_dom_sf"/>
</dbReference>
<evidence type="ECO:0000256" key="5">
    <source>
        <dbReference type="ARBA" id="ARBA00022840"/>
    </source>
</evidence>
<comment type="caution">
    <text evidence="15">The sequence shown here is derived from an EMBL/GenBank/DDBJ whole genome shotgun (WGS) entry which is preliminary data.</text>
</comment>
<comment type="pathway">
    <text evidence="10 11">Cell wall biogenesis; peptidoglycan biosynthesis.</text>
</comment>
<feature type="domain" description="Mur ligase C-terminal" evidence="13">
    <location>
        <begin position="320"/>
        <end position="446"/>
    </location>
</feature>
<evidence type="ECO:0000256" key="8">
    <source>
        <dbReference type="ARBA" id="ARBA00023306"/>
    </source>
</evidence>
<feature type="domain" description="Mur ligase central" evidence="14">
    <location>
        <begin position="111"/>
        <end position="298"/>
    </location>
</feature>
<evidence type="ECO:0000256" key="10">
    <source>
        <dbReference type="HAMAP-Rule" id="MF_02019"/>
    </source>
</evidence>
<evidence type="ECO:0000313" key="15">
    <source>
        <dbReference type="EMBL" id="SCL82745.1"/>
    </source>
</evidence>
<dbReference type="InterPro" id="IPR036565">
    <property type="entry name" value="Mur-like_cat_sf"/>
</dbReference>
<dbReference type="GO" id="GO:0071555">
    <property type="term" value="P:cell wall organization"/>
    <property type="evidence" value="ECO:0007669"/>
    <property type="project" value="UniProtKB-KW"/>
</dbReference>
<dbReference type="Pfam" id="PF08245">
    <property type="entry name" value="Mur_ligase_M"/>
    <property type="match status" value="1"/>
</dbReference>
<keyword evidence="5 10" id="KW-0067">ATP-binding</keyword>
<evidence type="ECO:0000256" key="1">
    <source>
        <dbReference type="ARBA" id="ARBA00022490"/>
    </source>
</evidence>
<comment type="subcellular location">
    <subcellularLocation>
        <location evidence="10 11">Cytoplasm</location>
    </subcellularLocation>
</comment>
<keyword evidence="2 10" id="KW-0436">Ligase</keyword>
<dbReference type="InterPro" id="IPR004101">
    <property type="entry name" value="Mur_ligase_C"/>
</dbReference>
<dbReference type="SUPFAM" id="SSF53244">
    <property type="entry name" value="MurD-like peptide ligases, peptide-binding domain"/>
    <property type="match status" value="1"/>
</dbReference>
<evidence type="ECO:0000256" key="3">
    <source>
        <dbReference type="ARBA" id="ARBA00022618"/>
    </source>
</evidence>
<dbReference type="InterPro" id="IPR005863">
    <property type="entry name" value="UDP-N-AcMur_synth"/>
</dbReference>
<keyword evidence="3 10" id="KW-0132">Cell division</keyword>
<keyword evidence="8 10" id="KW-0131">Cell cycle</keyword>
<evidence type="ECO:0000256" key="4">
    <source>
        <dbReference type="ARBA" id="ARBA00022741"/>
    </source>
</evidence>